<dbReference type="Proteomes" id="UP000755585">
    <property type="component" value="Unassembled WGS sequence"/>
</dbReference>
<dbReference type="SUPFAM" id="SSF103473">
    <property type="entry name" value="MFS general substrate transporter"/>
    <property type="match status" value="1"/>
</dbReference>
<gene>
    <name evidence="7" type="ORF">JOF29_000120</name>
</gene>
<sequence length="419" mass="43715">MTSRPAPQPGPDSAEPKATYRDVFAVAEFRALWFAQLASVAGDQLARVALAVLVFDRTGSAGLSALTYALTFLPDLVAGPLLSGLADRFSRRRVMIVCDLVRMVLVAMMAIPGTPLWLLCVLLVVVQLFASPFQAARAALLPAILTGEQYVRSSAISNITSQFAQVAGFVAGGALVAALGTPQTLLVDAATFAVSAALVGFGIRDYPLDGDPAHRPAWLAQITAGARLVWQDRRLRYLVMLASLMGFYITVEGLAAPYAAALPEGPVTGAVAVGVLLAANPAGAVTGMLLLTRQDPALRIRLIRPLAFGSCAPLIGCVFQPGLVVTVLLWFLSGLCSAYQLQANVMFVQSVPDAQRGQAFGLARTVMIVAQGVGILLAGVAADRWRPAYVVAAAGVLGVIAAAGAATGFTRAQRAYTPA</sequence>
<organism evidence="7 8">
    <name type="scientific">Kribbella aluminosa</name>
    <dbReference type="NCBI Taxonomy" id="416017"/>
    <lineage>
        <taxon>Bacteria</taxon>
        <taxon>Bacillati</taxon>
        <taxon>Actinomycetota</taxon>
        <taxon>Actinomycetes</taxon>
        <taxon>Propionibacteriales</taxon>
        <taxon>Kribbellaceae</taxon>
        <taxon>Kribbella</taxon>
    </lineage>
</organism>
<keyword evidence="4 6" id="KW-1133">Transmembrane helix</keyword>
<dbReference type="Pfam" id="PF07690">
    <property type="entry name" value="MFS_1"/>
    <property type="match status" value="1"/>
</dbReference>
<comment type="caution">
    <text evidence="7">The sequence shown here is derived from an EMBL/GenBank/DDBJ whole genome shotgun (WGS) entry which is preliminary data.</text>
</comment>
<dbReference type="RefSeq" id="WP_307863083.1">
    <property type="nucleotide sequence ID" value="NZ_BAAAVU010000028.1"/>
</dbReference>
<dbReference type="PANTHER" id="PTHR23513:SF11">
    <property type="entry name" value="STAPHYLOFERRIN A TRANSPORTER"/>
    <property type="match status" value="1"/>
</dbReference>
<dbReference type="InterPro" id="IPR011701">
    <property type="entry name" value="MFS"/>
</dbReference>
<reference evidence="7 8" key="1">
    <citation type="submission" date="2021-03" db="EMBL/GenBank/DDBJ databases">
        <title>Sequencing the genomes of 1000 actinobacteria strains.</title>
        <authorList>
            <person name="Klenk H.-P."/>
        </authorList>
    </citation>
    <scope>NUCLEOTIDE SEQUENCE [LARGE SCALE GENOMIC DNA]</scope>
    <source>
        <strain evidence="7 8">DSM 18824</strain>
    </source>
</reference>
<keyword evidence="2" id="KW-1003">Cell membrane</keyword>
<feature type="transmembrane region" description="Helical" evidence="6">
    <location>
        <begin position="61"/>
        <end position="82"/>
    </location>
</feature>
<dbReference type="InterPro" id="IPR036259">
    <property type="entry name" value="MFS_trans_sf"/>
</dbReference>
<protein>
    <submittedName>
        <fullName evidence="7">MFS family permease</fullName>
    </submittedName>
</protein>
<evidence type="ECO:0000256" key="1">
    <source>
        <dbReference type="ARBA" id="ARBA00004651"/>
    </source>
</evidence>
<evidence type="ECO:0000313" key="7">
    <source>
        <dbReference type="EMBL" id="MBP2349037.1"/>
    </source>
</evidence>
<comment type="subcellular location">
    <subcellularLocation>
        <location evidence="1">Cell membrane</location>
        <topology evidence="1">Multi-pass membrane protein</topology>
    </subcellularLocation>
</comment>
<evidence type="ECO:0000256" key="6">
    <source>
        <dbReference type="SAM" id="Phobius"/>
    </source>
</evidence>
<dbReference type="CDD" id="cd06173">
    <property type="entry name" value="MFS_MefA_like"/>
    <property type="match status" value="1"/>
</dbReference>
<feature type="transmembrane region" description="Helical" evidence="6">
    <location>
        <begin position="156"/>
        <end position="179"/>
    </location>
</feature>
<evidence type="ECO:0000256" key="2">
    <source>
        <dbReference type="ARBA" id="ARBA00022475"/>
    </source>
</evidence>
<keyword evidence="3 6" id="KW-0812">Transmembrane</keyword>
<name>A0ABS4UBL7_9ACTN</name>
<accession>A0ABS4UBL7</accession>
<feature type="transmembrane region" description="Helical" evidence="6">
    <location>
        <begin position="237"/>
        <end position="261"/>
    </location>
</feature>
<keyword evidence="5 6" id="KW-0472">Membrane</keyword>
<keyword evidence="8" id="KW-1185">Reference proteome</keyword>
<evidence type="ECO:0000256" key="3">
    <source>
        <dbReference type="ARBA" id="ARBA00022692"/>
    </source>
</evidence>
<dbReference type="PANTHER" id="PTHR23513">
    <property type="entry name" value="INTEGRAL MEMBRANE EFFLUX PROTEIN-RELATED"/>
    <property type="match status" value="1"/>
</dbReference>
<dbReference type="Gene3D" id="1.20.1250.20">
    <property type="entry name" value="MFS general substrate transporter like domains"/>
    <property type="match status" value="1"/>
</dbReference>
<evidence type="ECO:0000256" key="5">
    <source>
        <dbReference type="ARBA" id="ARBA00023136"/>
    </source>
</evidence>
<feature type="transmembrane region" description="Helical" evidence="6">
    <location>
        <begin position="359"/>
        <end position="382"/>
    </location>
</feature>
<evidence type="ECO:0000256" key="4">
    <source>
        <dbReference type="ARBA" id="ARBA00022989"/>
    </source>
</evidence>
<feature type="transmembrane region" description="Helical" evidence="6">
    <location>
        <begin position="267"/>
        <end position="290"/>
    </location>
</feature>
<feature type="transmembrane region" description="Helical" evidence="6">
    <location>
        <begin position="388"/>
        <end position="409"/>
    </location>
</feature>
<dbReference type="EMBL" id="JAGINT010000001">
    <property type="protein sequence ID" value="MBP2349037.1"/>
    <property type="molecule type" value="Genomic_DNA"/>
</dbReference>
<evidence type="ECO:0000313" key="8">
    <source>
        <dbReference type="Proteomes" id="UP000755585"/>
    </source>
</evidence>
<proteinExistence type="predicted"/>